<comment type="caution">
    <text evidence="1">The sequence shown here is derived from an EMBL/GenBank/DDBJ whole genome shotgun (WGS) entry which is preliminary data.</text>
</comment>
<sequence length="488" mass="56007">MRPVKTLLFILSVFVLLSASMWITPDDGIKLDEFTFHMPTFREMLLPDEVEYADVSQILNQQFEIDSLVDIELDTIAGDTIIEIIHRADYDSLVQSVFQIELSDTGRQNLARFFYHLKNDSLTRIMHYGDSQIEGDRITSFLRNKLQVRFGGTGVGLRPALQPYDYVFSAVQQNAGTWKRYPIYGKIDSTVEHSNYGVMGAFSRYAPLASDTLQFQDSVWYEAEMNVEKSNISYRRTQEYEYMRLFYGHSKRQVAMQLIVRGDTVLTDTLQANLDYGVVECTLPDSTCHVKLRFQGYDSPDIYGIELASRKGVIMDNIALRGSSGTIFTRADFQHSLKMYNDLNPSLFILQFGGNVMPYITSNKAIERYGRYFASQIRRIQVLCPEAAIIVIGPSDMSTKVKDKYVSYNHLPKVVEELKKVSIENNCGYWDMYEAMGGYNSMPSWVNAQPELARPDYVHFSARGARVIANMFYNALLLEYNKYLEEEV</sequence>
<dbReference type="RefSeq" id="WP_343331081.1">
    <property type="nucleotide sequence ID" value="NZ_JAPOHD010000001.1"/>
</dbReference>
<dbReference type="Gene3D" id="2.60.120.1360">
    <property type="match status" value="1"/>
</dbReference>
<dbReference type="Proteomes" id="UP001145087">
    <property type="component" value="Unassembled WGS sequence"/>
</dbReference>
<keyword evidence="2" id="KW-1185">Reference proteome</keyword>
<protein>
    <recommendedName>
        <fullName evidence="3">SGNH hydrolase-type esterase domain-containing protein</fullName>
    </recommendedName>
</protein>
<gene>
    <name evidence="1" type="ORF">OU798_00210</name>
</gene>
<name>A0A9X3F1N4_9BACT</name>
<evidence type="ECO:0000313" key="2">
    <source>
        <dbReference type="Proteomes" id="UP001145087"/>
    </source>
</evidence>
<proteinExistence type="predicted"/>
<accession>A0A9X3F1N4</accession>
<reference evidence="1" key="1">
    <citation type="submission" date="2022-11" db="EMBL/GenBank/DDBJ databases">
        <title>Marilongibacter aestuarii gen. nov., sp. nov., isolated from tidal flat sediment.</title>
        <authorList>
            <person name="Jiayan W."/>
        </authorList>
    </citation>
    <scope>NUCLEOTIDE SEQUENCE</scope>
    <source>
        <strain evidence="1">Z1-6</strain>
    </source>
</reference>
<evidence type="ECO:0008006" key="3">
    <source>
        <dbReference type="Google" id="ProtNLM"/>
    </source>
</evidence>
<dbReference type="SUPFAM" id="SSF52266">
    <property type="entry name" value="SGNH hydrolase"/>
    <property type="match status" value="1"/>
</dbReference>
<dbReference type="Gene3D" id="3.40.50.1110">
    <property type="entry name" value="SGNH hydrolase"/>
    <property type="match status" value="1"/>
</dbReference>
<dbReference type="AlphaFoldDB" id="A0A9X3F1N4"/>
<evidence type="ECO:0000313" key="1">
    <source>
        <dbReference type="EMBL" id="MCY1718743.1"/>
    </source>
</evidence>
<organism evidence="1 2">
    <name type="scientific">Draconibacterium aestuarii</name>
    <dbReference type="NCBI Taxonomy" id="2998507"/>
    <lineage>
        <taxon>Bacteria</taxon>
        <taxon>Pseudomonadati</taxon>
        <taxon>Bacteroidota</taxon>
        <taxon>Bacteroidia</taxon>
        <taxon>Marinilabiliales</taxon>
        <taxon>Prolixibacteraceae</taxon>
        <taxon>Draconibacterium</taxon>
    </lineage>
</organism>
<dbReference type="GO" id="GO:0016788">
    <property type="term" value="F:hydrolase activity, acting on ester bonds"/>
    <property type="evidence" value="ECO:0007669"/>
    <property type="project" value="UniProtKB-ARBA"/>
</dbReference>
<dbReference type="InterPro" id="IPR036514">
    <property type="entry name" value="SGNH_hydro_sf"/>
</dbReference>
<dbReference type="EMBL" id="JAPOHD010000001">
    <property type="protein sequence ID" value="MCY1718743.1"/>
    <property type="molecule type" value="Genomic_DNA"/>
</dbReference>